<evidence type="ECO:0000313" key="3">
    <source>
        <dbReference type="Proteomes" id="UP001367676"/>
    </source>
</evidence>
<dbReference type="Proteomes" id="UP001367676">
    <property type="component" value="Unassembled WGS sequence"/>
</dbReference>
<organism evidence="2 3">
    <name type="scientific">Parthenolecanium corni</name>
    <dbReference type="NCBI Taxonomy" id="536013"/>
    <lineage>
        <taxon>Eukaryota</taxon>
        <taxon>Metazoa</taxon>
        <taxon>Ecdysozoa</taxon>
        <taxon>Arthropoda</taxon>
        <taxon>Hexapoda</taxon>
        <taxon>Insecta</taxon>
        <taxon>Pterygota</taxon>
        <taxon>Neoptera</taxon>
        <taxon>Paraneoptera</taxon>
        <taxon>Hemiptera</taxon>
        <taxon>Sternorrhyncha</taxon>
        <taxon>Coccoidea</taxon>
        <taxon>Coccidae</taxon>
        <taxon>Parthenolecanium</taxon>
    </lineage>
</organism>
<feature type="region of interest" description="Disordered" evidence="1">
    <location>
        <begin position="74"/>
        <end position="95"/>
    </location>
</feature>
<dbReference type="EMBL" id="JBBCAQ010000036">
    <property type="protein sequence ID" value="KAK7576411.1"/>
    <property type="molecule type" value="Genomic_DNA"/>
</dbReference>
<proteinExistence type="predicted"/>
<evidence type="ECO:0000256" key="1">
    <source>
        <dbReference type="SAM" id="MobiDB-lite"/>
    </source>
</evidence>
<feature type="region of interest" description="Disordered" evidence="1">
    <location>
        <begin position="118"/>
        <end position="143"/>
    </location>
</feature>
<evidence type="ECO:0000313" key="2">
    <source>
        <dbReference type="EMBL" id="KAK7576411.1"/>
    </source>
</evidence>
<name>A0AAN9TNL3_9HEMI</name>
<keyword evidence="3" id="KW-1185">Reference proteome</keyword>
<reference evidence="2 3" key="1">
    <citation type="submission" date="2024-03" db="EMBL/GenBank/DDBJ databases">
        <title>Adaptation during the transition from Ophiocordyceps entomopathogen to insect associate is accompanied by gene loss and intensified selection.</title>
        <authorList>
            <person name="Ward C.M."/>
            <person name="Onetto C.A."/>
            <person name="Borneman A.R."/>
        </authorList>
    </citation>
    <scope>NUCLEOTIDE SEQUENCE [LARGE SCALE GENOMIC DNA]</scope>
    <source>
        <strain evidence="2">AWRI1</strain>
        <tissue evidence="2">Single Adult Female</tissue>
    </source>
</reference>
<gene>
    <name evidence="2" type="ORF">V9T40_012697</name>
</gene>
<comment type="caution">
    <text evidence="2">The sequence shown here is derived from an EMBL/GenBank/DDBJ whole genome shotgun (WGS) entry which is preliminary data.</text>
</comment>
<accession>A0AAN9TNL3</accession>
<dbReference type="AlphaFoldDB" id="A0AAN9TNL3"/>
<protein>
    <submittedName>
        <fullName evidence="2">Uncharacterized protein</fullName>
    </submittedName>
</protein>
<sequence>MLSEKGERENFFHFLEKRGGPRLRFTFASHRRVLFLGRSGNVRLRHARGHQTPPLRLTLHLTVRLLRDTGQWVPSVETSPTNESSRRRRISNSAAVPRCSDVSALARRWDDKMRSCGAEKGGCGCAVRDTRGDSTDDGSSARI</sequence>